<keyword evidence="2" id="KW-1185">Reference proteome</keyword>
<protein>
    <submittedName>
        <fullName evidence="1">Uncharacterized protein</fullName>
    </submittedName>
</protein>
<evidence type="ECO:0000313" key="2">
    <source>
        <dbReference type="Proteomes" id="UP000422572"/>
    </source>
</evidence>
<dbReference type="Proteomes" id="UP000422572">
    <property type="component" value="Chromosome"/>
</dbReference>
<proteinExistence type="predicted"/>
<evidence type="ECO:0000313" key="1">
    <source>
        <dbReference type="EMBL" id="QGV80232.1"/>
    </source>
</evidence>
<dbReference type="EMBL" id="CP034279">
    <property type="protein sequence ID" value="QGV80232.1"/>
    <property type="molecule type" value="Genomic_DNA"/>
</dbReference>
<dbReference type="KEGG" id="sfic:EIZ62_19810"/>
<gene>
    <name evidence="1" type="ORF">EIZ62_19810</name>
</gene>
<sequence length="61" mass="6130">MSGRKTSVACAFRPPGLRAGAAAAAVALVALVAAGTARRLRATKTSPPHHRDVTRAVVPAA</sequence>
<name>A0A6I6FJD3_9ACTN</name>
<dbReference type="RefSeq" id="WP_156693957.1">
    <property type="nucleotide sequence ID" value="NZ_CP034279.1"/>
</dbReference>
<reference evidence="1 2" key="1">
    <citation type="submission" date="2018-12" db="EMBL/GenBank/DDBJ databases">
        <title>Complete genome sequence of Streptomyces ficellus NRRL8067, the producer of ficellomycin, feldamycin and nojirimycin.</title>
        <authorList>
            <person name="Zhang H."/>
            <person name="Yue R."/>
            <person name="Liu Y."/>
            <person name="Li M."/>
            <person name="Mu H."/>
            <person name="Zhang J."/>
        </authorList>
    </citation>
    <scope>NUCLEOTIDE SEQUENCE [LARGE SCALE GENOMIC DNA]</scope>
    <source>
        <strain evidence="1 2">NRRL 8067</strain>
    </source>
</reference>
<dbReference type="AlphaFoldDB" id="A0A6I6FJD3"/>
<accession>A0A6I6FJD3</accession>
<organism evidence="1 2">
    <name type="scientific">Streptomyces ficellus</name>
    <dbReference type="NCBI Taxonomy" id="1977088"/>
    <lineage>
        <taxon>Bacteria</taxon>
        <taxon>Bacillati</taxon>
        <taxon>Actinomycetota</taxon>
        <taxon>Actinomycetes</taxon>
        <taxon>Kitasatosporales</taxon>
        <taxon>Streptomycetaceae</taxon>
        <taxon>Streptomyces</taxon>
    </lineage>
</organism>